<accession>A0A5E5PCH3</accession>
<evidence type="ECO:0000313" key="1">
    <source>
        <dbReference type="EMBL" id="VVG74321.1"/>
    </source>
</evidence>
<gene>
    <name evidence="1" type="ORF">PAP18089_05334</name>
</gene>
<name>A0A5E5PCH3_9BURK</name>
<dbReference type="AlphaFoldDB" id="A0A5E5PCH3"/>
<reference evidence="1 2" key="1">
    <citation type="submission" date="2019-08" db="EMBL/GenBank/DDBJ databases">
        <authorList>
            <person name="Peeters C."/>
        </authorList>
    </citation>
    <scope>NUCLEOTIDE SEQUENCE [LARGE SCALE GENOMIC DNA]</scope>
    <source>
        <strain evidence="1 2">LMG 18089</strain>
    </source>
</reference>
<organism evidence="1 2">
    <name type="scientific">Pandoraea apista</name>
    <dbReference type="NCBI Taxonomy" id="93218"/>
    <lineage>
        <taxon>Bacteria</taxon>
        <taxon>Pseudomonadati</taxon>
        <taxon>Pseudomonadota</taxon>
        <taxon>Betaproteobacteria</taxon>
        <taxon>Burkholderiales</taxon>
        <taxon>Burkholderiaceae</taxon>
        <taxon>Pandoraea</taxon>
    </lineage>
</organism>
<proteinExistence type="predicted"/>
<sequence>MSDVTGMPLGKRPVCDAVAWAAPRAANHALLNACCAWALCHTPLVASATATACMIGETGETRRRAGGE</sequence>
<evidence type="ECO:0000313" key="2">
    <source>
        <dbReference type="Proteomes" id="UP000364291"/>
    </source>
</evidence>
<protein>
    <submittedName>
        <fullName evidence="1">Uncharacterized protein</fullName>
    </submittedName>
</protein>
<dbReference type="EMBL" id="CABPSX010000020">
    <property type="protein sequence ID" value="VVG74321.1"/>
    <property type="molecule type" value="Genomic_DNA"/>
</dbReference>
<dbReference type="Proteomes" id="UP000364291">
    <property type="component" value="Unassembled WGS sequence"/>
</dbReference>